<feature type="region of interest" description="Disordered" evidence="1">
    <location>
        <begin position="1"/>
        <end position="35"/>
    </location>
</feature>
<evidence type="ECO:0000256" key="1">
    <source>
        <dbReference type="SAM" id="MobiDB-lite"/>
    </source>
</evidence>
<comment type="caution">
    <text evidence="2">The sequence shown here is derived from an EMBL/GenBank/DDBJ whole genome shotgun (WGS) entry which is preliminary data.</text>
</comment>
<name>A0A212DFA0_CEREH</name>
<accession>A0A212DFA0</accession>
<dbReference type="Proteomes" id="UP000242450">
    <property type="component" value="Chromosome 3"/>
</dbReference>
<evidence type="ECO:0000313" key="2">
    <source>
        <dbReference type="EMBL" id="OWK16929.1"/>
    </source>
</evidence>
<protein>
    <submittedName>
        <fullName evidence="2">Uncharacterized protein</fullName>
    </submittedName>
</protein>
<keyword evidence="3" id="KW-1185">Reference proteome</keyword>
<sequence length="35" mass="3528">MLRTSASGGPTVQECAQRRPCHGSGAPATASSKVQ</sequence>
<gene>
    <name evidence="2" type="ORF">Celaphus_00011544</name>
</gene>
<organism evidence="2 3">
    <name type="scientific">Cervus elaphus hippelaphus</name>
    <name type="common">European red deer</name>
    <dbReference type="NCBI Taxonomy" id="46360"/>
    <lineage>
        <taxon>Eukaryota</taxon>
        <taxon>Metazoa</taxon>
        <taxon>Chordata</taxon>
        <taxon>Craniata</taxon>
        <taxon>Vertebrata</taxon>
        <taxon>Euteleostomi</taxon>
        <taxon>Mammalia</taxon>
        <taxon>Eutheria</taxon>
        <taxon>Laurasiatheria</taxon>
        <taxon>Artiodactyla</taxon>
        <taxon>Ruminantia</taxon>
        <taxon>Pecora</taxon>
        <taxon>Cervidae</taxon>
        <taxon>Cervinae</taxon>
        <taxon>Cervus</taxon>
    </lineage>
</organism>
<reference evidence="2 3" key="1">
    <citation type="journal article" date="2018" name="Mol. Genet. Genomics">
        <title>The red deer Cervus elaphus genome CerEla1.0: sequencing, annotating, genes, and chromosomes.</title>
        <authorList>
            <person name="Bana N.A."/>
            <person name="Nyiri A."/>
            <person name="Nagy J."/>
            <person name="Frank K."/>
            <person name="Nagy T."/>
            <person name="Steger V."/>
            <person name="Schiller M."/>
            <person name="Lakatos P."/>
            <person name="Sugar L."/>
            <person name="Horn P."/>
            <person name="Barta E."/>
            <person name="Orosz L."/>
        </authorList>
    </citation>
    <scope>NUCLEOTIDE SEQUENCE [LARGE SCALE GENOMIC DNA]</scope>
    <source>
        <strain evidence="2">Hungarian</strain>
    </source>
</reference>
<proteinExistence type="predicted"/>
<feature type="compositionally biased region" description="Polar residues" evidence="1">
    <location>
        <begin position="1"/>
        <end position="10"/>
    </location>
</feature>
<dbReference type="AlphaFoldDB" id="A0A212DFA0"/>
<evidence type="ECO:0000313" key="3">
    <source>
        <dbReference type="Proteomes" id="UP000242450"/>
    </source>
</evidence>
<dbReference type="EMBL" id="MKHE01000003">
    <property type="protein sequence ID" value="OWK16929.1"/>
    <property type="molecule type" value="Genomic_DNA"/>
</dbReference>